<accession>A0ACB8B1D1</accession>
<dbReference type="Proteomes" id="UP000790709">
    <property type="component" value="Unassembled WGS sequence"/>
</dbReference>
<dbReference type="EMBL" id="MU266753">
    <property type="protein sequence ID" value="KAH7918658.1"/>
    <property type="molecule type" value="Genomic_DNA"/>
</dbReference>
<evidence type="ECO:0000313" key="2">
    <source>
        <dbReference type="Proteomes" id="UP000790709"/>
    </source>
</evidence>
<proteinExistence type="predicted"/>
<evidence type="ECO:0000313" key="1">
    <source>
        <dbReference type="EMBL" id="KAH7918658.1"/>
    </source>
</evidence>
<comment type="caution">
    <text evidence="1">The sequence shown here is derived from an EMBL/GenBank/DDBJ whole genome shotgun (WGS) entry which is preliminary data.</text>
</comment>
<reference evidence="1" key="1">
    <citation type="journal article" date="2021" name="New Phytol.">
        <title>Evolutionary innovations through gain and loss of genes in the ectomycorrhizal Boletales.</title>
        <authorList>
            <person name="Wu G."/>
            <person name="Miyauchi S."/>
            <person name="Morin E."/>
            <person name="Kuo A."/>
            <person name="Drula E."/>
            <person name="Varga T."/>
            <person name="Kohler A."/>
            <person name="Feng B."/>
            <person name="Cao Y."/>
            <person name="Lipzen A."/>
            <person name="Daum C."/>
            <person name="Hundley H."/>
            <person name="Pangilinan J."/>
            <person name="Johnson J."/>
            <person name="Barry K."/>
            <person name="LaButti K."/>
            <person name="Ng V."/>
            <person name="Ahrendt S."/>
            <person name="Min B."/>
            <person name="Choi I.G."/>
            <person name="Park H."/>
            <person name="Plett J.M."/>
            <person name="Magnuson J."/>
            <person name="Spatafora J.W."/>
            <person name="Nagy L.G."/>
            <person name="Henrissat B."/>
            <person name="Grigoriev I.V."/>
            <person name="Yang Z.L."/>
            <person name="Xu J."/>
            <person name="Martin F.M."/>
        </authorList>
    </citation>
    <scope>NUCLEOTIDE SEQUENCE</scope>
    <source>
        <strain evidence="1">KUC20120723A-06</strain>
    </source>
</reference>
<name>A0ACB8B1D1_9AGAM</name>
<organism evidence="1 2">
    <name type="scientific">Leucogyrophana mollusca</name>
    <dbReference type="NCBI Taxonomy" id="85980"/>
    <lineage>
        <taxon>Eukaryota</taxon>
        <taxon>Fungi</taxon>
        <taxon>Dikarya</taxon>
        <taxon>Basidiomycota</taxon>
        <taxon>Agaricomycotina</taxon>
        <taxon>Agaricomycetes</taxon>
        <taxon>Agaricomycetidae</taxon>
        <taxon>Boletales</taxon>
        <taxon>Boletales incertae sedis</taxon>
        <taxon>Leucogyrophana</taxon>
    </lineage>
</organism>
<gene>
    <name evidence="1" type="ORF">BV22DRAFT_1041576</name>
</gene>
<keyword evidence="2" id="KW-1185">Reference proteome</keyword>
<protein>
    <submittedName>
        <fullName evidence="1">Uncharacterized protein</fullName>
    </submittedName>
</protein>
<sequence length="481" mass="49908">MFKFNFDLEELEDTGDASTENTIAIDEDVRPGKLGDVPSQHPFAEIHLEHLLAALPPLISYSPLAIPLSCGKTLSLARRDLFDARFQLISEGASDECAGDEGAGEGSALQFLDAPSDLVPFVYEGGLKTWECALDLVRYLDSTSALDPVQPHAESKSKSKKKSRRILEIGCGTAVPSLYLLHKIFAKTETETETETETDIHLQDYNASVLELVTLPNVLLTWYLSPASASYRTSASSSSEPTSSPPTSPPAPSEPDSDSELAITPALLAAFQASLRAHNTHLRFFTGSWDAFGRALGLQGGGDACELGISDRACELGLPYDLVLTSETVYRAECLPGLVRLMRGACRGVGGASSGGAASSAGGASSGEGVASSNAGEASGSEGGAGNGDDPPPYLCLVAAKVVYFGVGGGVAEFVKCVEEGCGGASEDVGSSAGAGASEGAFEGESKGKGAGEGGGRLGTVQSVWERTGGVGRRVMRVLWD</sequence>